<dbReference type="PIRSF" id="PIRSF019307">
    <property type="entry name" value="UCP019307"/>
    <property type="match status" value="1"/>
</dbReference>
<dbReference type="OrthoDB" id="9791759at2"/>
<dbReference type="CDD" id="cd02219">
    <property type="entry name" value="cupin_YjlB-like"/>
    <property type="match status" value="1"/>
</dbReference>
<dbReference type="HOGENOM" id="CLU_084522_1_0_9"/>
<protein>
    <submittedName>
        <fullName evidence="1">Uncharacterized protein</fullName>
    </submittedName>
</protein>
<dbReference type="InterPro" id="IPR014710">
    <property type="entry name" value="RmlC-like_jellyroll"/>
</dbReference>
<dbReference type="KEGG" id="pbj:VN24_08825"/>
<dbReference type="InterPro" id="IPR047121">
    <property type="entry name" value="YjiB-like"/>
</dbReference>
<proteinExistence type="predicted"/>
<dbReference type="Gene3D" id="2.60.120.10">
    <property type="entry name" value="Jelly Rolls"/>
    <property type="match status" value="1"/>
</dbReference>
<gene>
    <name evidence="1" type="ORF">VN24_08825</name>
</gene>
<evidence type="ECO:0000313" key="2">
    <source>
        <dbReference type="Proteomes" id="UP000032633"/>
    </source>
</evidence>
<dbReference type="EMBL" id="CP011058">
    <property type="protein sequence ID" value="AJY74662.1"/>
    <property type="molecule type" value="Genomic_DNA"/>
</dbReference>
<dbReference type="AlphaFoldDB" id="A0A0D5NI76"/>
<dbReference type="PANTHER" id="PTHR36448:SF2">
    <property type="entry name" value="CUPIN TYPE-1 DOMAIN-CONTAINING PROTEIN"/>
    <property type="match status" value="1"/>
</dbReference>
<accession>A0A0D5NI76</accession>
<keyword evidence="2" id="KW-1185">Reference proteome</keyword>
<dbReference type="InterPro" id="IPR014500">
    <property type="entry name" value="UCP019307_cupin"/>
</dbReference>
<dbReference type="PANTHER" id="PTHR36448">
    <property type="entry name" value="BLR7373 PROTEIN"/>
    <property type="match status" value="1"/>
</dbReference>
<reference evidence="1 2" key="1">
    <citation type="journal article" date="2015" name="J. Biotechnol.">
        <title>Complete genome sequence of Paenibacillus beijingensis 7188(T) (=DSM 24997(T)), a novel rhizobacterium from jujube garden soil.</title>
        <authorList>
            <person name="Kwak Y."/>
            <person name="Shin J.H."/>
        </authorList>
    </citation>
    <scope>NUCLEOTIDE SEQUENCE [LARGE SCALE GENOMIC DNA]</scope>
    <source>
        <strain evidence="1 2">DSM 24997</strain>
    </source>
</reference>
<organism evidence="1 2">
    <name type="scientific">Paenibacillus beijingensis</name>
    <dbReference type="NCBI Taxonomy" id="1126833"/>
    <lineage>
        <taxon>Bacteria</taxon>
        <taxon>Bacillati</taxon>
        <taxon>Bacillota</taxon>
        <taxon>Bacilli</taxon>
        <taxon>Bacillales</taxon>
        <taxon>Paenibacillaceae</taxon>
        <taxon>Paenibacillus</taxon>
    </lineage>
</organism>
<sequence length="169" mass="18568">MEKPMPEIRTYRFEDDDVIPNNPQLPVVVYIGAMAERPGEMESVFNRNNWRNSWINGVFGYHHYHSNAHEVLGVVSGSAVLQLGGDEGEKIGVHGGDVLVLPAGTGHKRLTSSVDFSVAGAYPDGMDYNLNTGAAGERPRALEEIARVPLPETDPLYGEDGPLLNIWKR</sequence>
<evidence type="ECO:0000313" key="1">
    <source>
        <dbReference type="EMBL" id="AJY74662.1"/>
    </source>
</evidence>
<dbReference type="RefSeq" id="WP_045670095.1">
    <property type="nucleotide sequence ID" value="NZ_CP011058.1"/>
</dbReference>
<dbReference type="SUPFAM" id="SSF51182">
    <property type="entry name" value="RmlC-like cupins"/>
    <property type="match status" value="1"/>
</dbReference>
<name>A0A0D5NI76_9BACL</name>
<dbReference type="InterPro" id="IPR011051">
    <property type="entry name" value="RmlC_Cupin_sf"/>
</dbReference>
<reference evidence="2" key="2">
    <citation type="submission" date="2015-03" db="EMBL/GenBank/DDBJ databases">
        <title>Genome sequence of Paenibacillus beijingensis strain DSM 24997T.</title>
        <authorList>
            <person name="Kwak Y."/>
            <person name="Shin J.-H."/>
        </authorList>
    </citation>
    <scope>NUCLEOTIDE SEQUENCE [LARGE SCALE GENOMIC DNA]</scope>
    <source>
        <strain evidence="2">DSM 24997</strain>
    </source>
</reference>
<dbReference type="PATRIC" id="fig|1126833.4.peg.1950"/>
<dbReference type="Proteomes" id="UP000032633">
    <property type="component" value="Chromosome"/>
</dbReference>